<accession>A0A841JTH0</accession>
<dbReference type="Gene3D" id="2.60.120.620">
    <property type="entry name" value="q2cbj1_9rhob like domain"/>
    <property type="match status" value="1"/>
</dbReference>
<dbReference type="Pfam" id="PF13640">
    <property type="entry name" value="2OG-FeII_Oxy_3"/>
    <property type="match status" value="1"/>
</dbReference>
<gene>
    <name evidence="2" type="ORF">HNQ77_000983</name>
</gene>
<dbReference type="InterPro" id="IPR044862">
    <property type="entry name" value="Pro_4_hyd_alph_FE2OG_OXY"/>
</dbReference>
<proteinExistence type="predicted"/>
<name>A0A841JTH0_9BACT</name>
<dbReference type="AlphaFoldDB" id="A0A841JTH0"/>
<organism evidence="2 3">
    <name type="scientific">Silvibacterium bohemicum</name>
    <dbReference type="NCBI Taxonomy" id="1577686"/>
    <lineage>
        <taxon>Bacteria</taxon>
        <taxon>Pseudomonadati</taxon>
        <taxon>Acidobacteriota</taxon>
        <taxon>Terriglobia</taxon>
        <taxon>Terriglobales</taxon>
        <taxon>Acidobacteriaceae</taxon>
        <taxon>Silvibacterium</taxon>
    </lineage>
</organism>
<evidence type="ECO:0000259" key="1">
    <source>
        <dbReference type="Pfam" id="PF13640"/>
    </source>
</evidence>
<keyword evidence="3" id="KW-1185">Reference proteome</keyword>
<evidence type="ECO:0000313" key="3">
    <source>
        <dbReference type="Proteomes" id="UP000538666"/>
    </source>
</evidence>
<dbReference type="Proteomes" id="UP000538666">
    <property type="component" value="Unassembled WGS sequence"/>
</dbReference>
<evidence type="ECO:0000313" key="2">
    <source>
        <dbReference type="EMBL" id="MBB6143039.1"/>
    </source>
</evidence>
<comment type="caution">
    <text evidence="2">The sequence shown here is derived from an EMBL/GenBank/DDBJ whole genome shotgun (WGS) entry which is preliminary data.</text>
</comment>
<feature type="domain" description="Prolyl 4-hydroxylase alpha subunit Fe(2+) 2OG dioxygenase" evidence="1">
    <location>
        <begin position="94"/>
        <end position="182"/>
    </location>
</feature>
<protein>
    <recommendedName>
        <fullName evidence="1">Prolyl 4-hydroxylase alpha subunit Fe(2+) 2OG dioxygenase domain-containing protein</fullName>
    </recommendedName>
</protein>
<sequence length="201" mass="23174">MHTFVDHPTNLSLDPWPHLIVDNFLPEDALAQSLSEIQADSYSYDIEYRGTGRIEFSVLKSPALWRQIYSKRTVSVLSSAFGVKLVLDKHNLVQLRRMNEETPEFPTHNDFADNEDTIASFLYLSDGWSPSCGGRFHMFCSKEQAIPSFSLSPIRNRFLAFRTKPTHWHSVERVYGWERLSVLSLWNVCAPEREPLPDSKV</sequence>
<dbReference type="OrthoDB" id="9783171at2"/>
<dbReference type="EMBL" id="JACHEK010000002">
    <property type="protein sequence ID" value="MBB6143039.1"/>
    <property type="molecule type" value="Genomic_DNA"/>
</dbReference>
<reference evidence="2 3" key="1">
    <citation type="submission" date="2020-08" db="EMBL/GenBank/DDBJ databases">
        <title>Genomic Encyclopedia of Type Strains, Phase IV (KMG-IV): sequencing the most valuable type-strain genomes for metagenomic binning, comparative biology and taxonomic classification.</title>
        <authorList>
            <person name="Goeker M."/>
        </authorList>
    </citation>
    <scope>NUCLEOTIDE SEQUENCE [LARGE SCALE GENOMIC DNA]</scope>
    <source>
        <strain evidence="2 3">DSM 103733</strain>
    </source>
</reference>